<evidence type="ECO:0000259" key="8">
    <source>
        <dbReference type="PROSITE" id="PS50042"/>
    </source>
</evidence>
<dbReference type="PANTHER" id="PTHR11635:SF152">
    <property type="entry name" value="CAMP-DEPENDENT PROTEIN KINASE TYPE I REGULATORY SUBUNIT-RELATED"/>
    <property type="match status" value="1"/>
</dbReference>
<evidence type="ECO:0000256" key="1">
    <source>
        <dbReference type="ARBA" id="ARBA00005753"/>
    </source>
</evidence>
<dbReference type="GO" id="GO:0005829">
    <property type="term" value="C:cytosol"/>
    <property type="evidence" value="ECO:0007669"/>
    <property type="project" value="TreeGrafter"/>
</dbReference>
<organism evidence="9 10">
    <name type="scientific">Paramecium primaurelia</name>
    <dbReference type="NCBI Taxonomy" id="5886"/>
    <lineage>
        <taxon>Eukaryota</taxon>
        <taxon>Sar</taxon>
        <taxon>Alveolata</taxon>
        <taxon>Ciliophora</taxon>
        <taxon>Intramacronucleata</taxon>
        <taxon>Oligohymenophorea</taxon>
        <taxon>Peniculida</taxon>
        <taxon>Parameciidae</taxon>
        <taxon>Paramecium</taxon>
    </lineage>
</organism>
<keyword evidence="3" id="KW-0597">Phosphoprotein</keyword>
<dbReference type="InterPro" id="IPR018488">
    <property type="entry name" value="cNMP-bd_CS"/>
</dbReference>
<name>A0A8S1NN48_PARPR</name>
<dbReference type="OMA" id="GHIRITM"/>
<feature type="domain" description="Cyclic nucleotide-binding" evidence="8">
    <location>
        <begin position="251"/>
        <end position="372"/>
    </location>
</feature>
<evidence type="ECO:0000256" key="4">
    <source>
        <dbReference type="ARBA" id="ARBA00022566"/>
    </source>
</evidence>
<dbReference type="PROSITE" id="PS00889">
    <property type="entry name" value="CNMP_BINDING_2"/>
    <property type="match status" value="2"/>
</dbReference>
<evidence type="ECO:0000256" key="6">
    <source>
        <dbReference type="ARBA" id="ARBA00022741"/>
    </source>
</evidence>
<dbReference type="InterPro" id="IPR012198">
    <property type="entry name" value="cAMP_dep_PK_reg_su"/>
</dbReference>
<keyword evidence="7" id="KW-0114">cAMP</keyword>
<evidence type="ECO:0000256" key="3">
    <source>
        <dbReference type="ARBA" id="ARBA00022553"/>
    </source>
</evidence>
<proteinExistence type="inferred from homology"/>
<dbReference type="PROSITE" id="PS50042">
    <property type="entry name" value="CNMP_BINDING_3"/>
    <property type="match status" value="2"/>
</dbReference>
<keyword evidence="4" id="KW-0116">cAMP-binding</keyword>
<dbReference type="SMART" id="SM00100">
    <property type="entry name" value="cNMP"/>
    <property type="match status" value="2"/>
</dbReference>
<keyword evidence="5" id="KW-0677">Repeat</keyword>
<dbReference type="GO" id="GO:0005952">
    <property type="term" value="C:cAMP-dependent protein kinase complex"/>
    <property type="evidence" value="ECO:0007669"/>
    <property type="project" value="InterPro"/>
</dbReference>
<evidence type="ECO:0000313" key="10">
    <source>
        <dbReference type="Proteomes" id="UP000688137"/>
    </source>
</evidence>
<dbReference type="GO" id="GO:0004862">
    <property type="term" value="F:cAMP-dependent protein kinase inhibitor activity"/>
    <property type="evidence" value="ECO:0007669"/>
    <property type="project" value="TreeGrafter"/>
</dbReference>
<dbReference type="AlphaFoldDB" id="A0A8S1NN48"/>
<evidence type="ECO:0000313" key="9">
    <source>
        <dbReference type="EMBL" id="CAD8091806.1"/>
    </source>
</evidence>
<dbReference type="PIRSF" id="PIRSF000548">
    <property type="entry name" value="PK_regulatory"/>
    <property type="match status" value="1"/>
</dbReference>
<reference evidence="9" key="1">
    <citation type="submission" date="2021-01" db="EMBL/GenBank/DDBJ databases">
        <authorList>
            <consortium name="Genoscope - CEA"/>
            <person name="William W."/>
        </authorList>
    </citation>
    <scope>NUCLEOTIDE SEQUENCE</scope>
</reference>
<evidence type="ECO:0000256" key="5">
    <source>
        <dbReference type="ARBA" id="ARBA00022737"/>
    </source>
</evidence>
<evidence type="ECO:0000256" key="7">
    <source>
        <dbReference type="ARBA" id="ARBA00023149"/>
    </source>
</evidence>
<dbReference type="GO" id="GO:0033554">
    <property type="term" value="P:cellular response to stress"/>
    <property type="evidence" value="ECO:0007669"/>
    <property type="project" value="UniProtKB-ARBA"/>
</dbReference>
<protein>
    <recommendedName>
        <fullName evidence="2">cAMP-dependent protein kinase regulatory subunit</fullName>
    </recommendedName>
</protein>
<comment type="caution">
    <text evidence="9">The sequence shown here is derived from an EMBL/GenBank/DDBJ whole genome shotgun (WGS) entry which is preliminary data.</text>
</comment>
<dbReference type="InterPro" id="IPR050503">
    <property type="entry name" value="cAMP-dep_PK_reg_su-like"/>
</dbReference>
<dbReference type="GO" id="GO:0034236">
    <property type="term" value="F:protein kinase A catalytic subunit binding"/>
    <property type="evidence" value="ECO:0007669"/>
    <property type="project" value="TreeGrafter"/>
</dbReference>
<keyword evidence="6" id="KW-0547">Nucleotide-binding</keyword>
<dbReference type="CDD" id="cd00038">
    <property type="entry name" value="CAP_ED"/>
    <property type="match status" value="2"/>
</dbReference>
<dbReference type="PROSITE" id="PS00888">
    <property type="entry name" value="CNMP_BINDING_1"/>
    <property type="match status" value="2"/>
</dbReference>
<accession>A0A8S1NN48</accession>
<dbReference type="FunFam" id="2.60.120.10:FF:000006">
    <property type="entry name" value="cAMP-dependent protein kinase type I-alpha regulatory subunit"/>
    <property type="match status" value="1"/>
</dbReference>
<dbReference type="InterPro" id="IPR000595">
    <property type="entry name" value="cNMP-bd_dom"/>
</dbReference>
<dbReference type="EMBL" id="CAJJDM010000092">
    <property type="protein sequence ID" value="CAD8091806.1"/>
    <property type="molecule type" value="Genomic_DNA"/>
</dbReference>
<feature type="domain" description="Cyclic nucleotide-binding" evidence="8">
    <location>
        <begin position="128"/>
        <end position="248"/>
    </location>
</feature>
<evidence type="ECO:0000256" key="2">
    <source>
        <dbReference type="ARBA" id="ARBA00020355"/>
    </source>
</evidence>
<comment type="similarity">
    <text evidence="1">Belongs to the cAMP-dependent kinase regulatory chain family.</text>
</comment>
<keyword evidence="10" id="KW-1185">Reference proteome</keyword>
<gene>
    <name evidence="9" type="ORF">PPRIM_AZ9-3.1.T0890070</name>
</gene>
<dbReference type="FunFam" id="2.60.120.10:FF:000039">
    <property type="entry name" value="cAMP-dependent protein kinase regulatory subunit"/>
    <property type="match status" value="1"/>
</dbReference>
<dbReference type="Pfam" id="PF00027">
    <property type="entry name" value="cNMP_binding"/>
    <property type="match status" value="2"/>
</dbReference>
<dbReference type="PANTHER" id="PTHR11635">
    <property type="entry name" value="CAMP-DEPENDENT PROTEIN KINASE REGULATORY CHAIN"/>
    <property type="match status" value="1"/>
</dbReference>
<dbReference type="GO" id="GO:0030552">
    <property type="term" value="F:cAMP binding"/>
    <property type="evidence" value="ECO:0007669"/>
    <property type="project" value="UniProtKB-KW"/>
</dbReference>
<sequence>MQNQDQEYLLNIVNPILEQLALYLVKEKPDNVTQASIEWLSVTGAQIENGLHHNQHLHNETVESSDDTESDEDDYELYANNPIRPDRASVSAEVYGIYNKKTNFKPKIVAKSHLQIQKIKEKLAQSFMFSELDEHDLRIVINAMEVIQCMKGDIVIKQGDDGDNLYIVDEGTLDCSRSKAGQDSVHLKTYKPGESFGELALLYNSPRAATIVAEENCVLFSLDRGTFNHIVKDAAIRKRERYEYFLAHVELLQELDPYSRSQIADALKSKNFNIGDYIVKEGDEGDIFYFLEKGEAVATKVLNQSQPAQVVYFYKEGDYFGEIALLRQAPRAASVIAETPCTVVYLDRETFKRLLGPLEDILTRNFKKYEKYMN</sequence>
<dbReference type="Proteomes" id="UP000688137">
    <property type="component" value="Unassembled WGS sequence"/>
</dbReference>